<dbReference type="GeneID" id="94367649"/>
<feature type="compositionally biased region" description="Basic and acidic residues" evidence="1">
    <location>
        <begin position="208"/>
        <end position="235"/>
    </location>
</feature>
<protein>
    <submittedName>
        <fullName evidence="2">Uncharacterized protein</fullName>
    </submittedName>
</protein>
<name>A0ABQ3BFM2_9FLAO</name>
<gene>
    <name evidence="2" type="ORF">GCM10008088_00120</name>
</gene>
<dbReference type="Proteomes" id="UP000615593">
    <property type="component" value="Unassembled WGS sequence"/>
</dbReference>
<evidence type="ECO:0000256" key="1">
    <source>
        <dbReference type="SAM" id="MobiDB-lite"/>
    </source>
</evidence>
<feature type="region of interest" description="Disordered" evidence="1">
    <location>
        <begin position="167"/>
        <end position="294"/>
    </location>
</feature>
<feature type="compositionally biased region" description="Basic and acidic residues" evidence="1">
    <location>
        <begin position="242"/>
        <end position="267"/>
    </location>
</feature>
<dbReference type="RefSeq" id="WP_027884692.1">
    <property type="nucleotide sequence ID" value="NZ_BMWY01000001.1"/>
</dbReference>
<feature type="region of interest" description="Disordered" evidence="1">
    <location>
        <begin position="69"/>
        <end position="95"/>
    </location>
</feature>
<feature type="compositionally biased region" description="Polar residues" evidence="1">
    <location>
        <begin position="167"/>
        <end position="182"/>
    </location>
</feature>
<feature type="compositionally biased region" description="Basic and acidic residues" evidence="1">
    <location>
        <begin position="277"/>
        <end position="294"/>
    </location>
</feature>
<dbReference type="EMBL" id="BMWY01000001">
    <property type="protein sequence ID" value="GGZ43193.1"/>
    <property type="molecule type" value="Genomic_DNA"/>
</dbReference>
<comment type="caution">
    <text evidence="2">The sequence shown here is derived from an EMBL/GenBank/DDBJ whole genome shotgun (WGS) entry which is preliminary data.</text>
</comment>
<accession>A0ABQ3BFM2</accession>
<sequence length="377" mass="43277">MKKSLEAELISIAHRILQLKNKEDIHELKAITAVLYEKLTVLSFAEKHFDGVRPTIGLQDVKDKIAESKEEKEEVVESTTAEDSKTPSGLEHNTEGIIELNTDILKSILAEMPMEKIQALKEKARPDGLQYNKEAITEPHTEIIKDMVAQMFPEGEQIDEVIENMNMQPTETPPESSNSEQNFGVHFDDLPQFEPVKPKENNSPATEETPKQEEKPAPIPDAEREKARREIEEKLNNTTQEPTKEETSKEPEVKSEELPQEKEEPAAHDLFQNYKTPEFEPKENSTKNDLGGERRSLNDRLKKGINIGLNDRLAYIKHLFDGNAADYNRVLSQLNTIETFAEAHQFIQQQIKPDYNNWENKEVYEARFLQAIENKYD</sequence>
<keyword evidence="3" id="KW-1185">Reference proteome</keyword>
<organism evidence="2 3">
    <name type="scientific">Mesonia mobilis</name>
    <dbReference type="NCBI Taxonomy" id="369791"/>
    <lineage>
        <taxon>Bacteria</taxon>
        <taxon>Pseudomonadati</taxon>
        <taxon>Bacteroidota</taxon>
        <taxon>Flavobacteriia</taxon>
        <taxon>Flavobacteriales</taxon>
        <taxon>Flavobacteriaceae</taxon>
        <taxon>Mesonia</taxon>
    </lineage>
</organism>
<evidence type="ECO:0000313" key="3">
    <source>
        <dbReference type="Proteomes" id="UP000615593"/>
    </source>
</evidence>
<proteinExistence type="predicted"/>
<reference evidence="3" key="1">
    <citation type="journal article" date="2019" name="Int. J. Syst. Evol. Microbiol.">
        <title>The Global Catalogue of Microorganisms (GCM) 10K type strain sequencing project: providing services to taxonomists for standard genome sequencing and annotation.</title>
        <authorList>
            <consortium name="The Broad Institute Genomics Platform"/>
            <consortium name="The Broad Institute Genome Sequencing Center for Infectious Disease"/>
            <person name="Wu L."/>
            <person name="Ma J."/>
        </authorList>
    </citation>
    <scope>NUCLEOTIDE SEQUENCE [LARGE SCALE GENOMIC DNA]</scope>
    <source>
        <strain evidence="3">KCTC 12708</strain>
    </source>
</reference>
<evidence type="ECO:0000313" key="2">
    <source>
        <dbReference type="EMBL" id="GGZ43193.1"/>
    </source>
</evidence>